<dbReference type="PANTHER" id="PTHR43808:SF31">
    <property type="entry name" value="N-ACETYL-L-CITRULLINE DEACETYLASE"/>
    <property type="match status" value="1"/>
</dbReference>
<organism evidence="6 7">
    <name type="scientific">Brevibacterium daeguense</name>
    <dbReference type="NCBI Taxonomy" id="909936"/>
    <lineage>
        <taxon>Bacteria</taxon>
        <taxon>Bacillati</taxon>
        <taxon>Actinomycetota</taxon>
        <taxon>Actinomycetes</taxon>
        <taxon>Micrococcales</taxon>
        <taxon>Brevibacteriaceae</taxon>
        <taxon>Brevibacterium</taxon>
    </lineage>
</organism>
<keyword evidence="3" id="KW-0378">Hydrolase</keyword>
<dbReference type="InterPro" id="IPR036264">
    <property type="entry name" value="Bact_exopeptidase_dim_dom"/>
</dbReference>
<evidence type="ECO:0000313" key="7">
    <source>
        <dbReference type="Proteomes" id="UP001501586"/>
    </source>
</evidence>
<dbReference type="InterPro" id="IPR001261">
    <property type="entry name" value="ArgE/DapE_CS"/>
</dbReference>
<dbReference type="Gene3D" id="3.30.70.360">
    <property type="match status" value="1"/>
</dbReference>
<evidence type="ECO:0000256" key="4">
    <source>
        <dbReference type="ARBA" id="ARBA00022833"/>
    </source>
</evidence>
<gene>
    <name evidence="6" type="ORF">GCM10022261_18300</name>
</gene>
<proteinExistence type="predicted"/>
<dbReference type="Proteomes" id="UP001501586">
    <property type="component" value="Unassembled WGS sequence"/>
</dbReference>
<feature type="domain" description="Peptidase M20 dimerisation" evidence="5">
    <location>
        <begin position="262"/>
        <end position="362"/>
    </location>
</feature>
<evidence type="ECO:0000256" key="1">
    <source>
        <dbReference type="ARBA" id="ARBA00001947"/>
    </source>
</evidence>
<keyword evidence="4" id="KW-0862">Zinc</keyword>
<dbReference type="PANTHER" id="PTHR43808">
    <property type="entry name" value="ACETYLORNITHINE DEACETYLASE"/>
    <property type="match status" value="1"/>
</dbReference>
<evidence type="ECO:0000256" key="3">
    <source>
        <dbReference type="ARBA" id="ARBA00022801"/>
    </source>
</evidence>
<dbReference type="InterPro" id="IPR011650">
    <property type="entry name" value="Peptidase_M20_dimer"/>
</dbReference>
<evidence type="ECO:0000256" key="2">
    <source>
        <dbReference type="ARBA" id="ARBA00022723"/>
    </source>
</evidence>
<dbReference type="EMBL" id="BAABAZ010000006">
    <property type="protein sequence ID" value="GAA4284299.1"/>
    <property type="molecule type" value="Genomic_DNA"/>
</dbReference>
<evidence type="ECO:0000259" key="5">
    <source>
        <dbReference type="Pfam" id="PF07687"/>
    </source>
</evidence>
<dbReference type="CDD" id="cd08659">
    <property type="entry name" value="M20_ArgE_DapE-like"/>
    <property type="match status" value="1"/>
</dbReference>
<accession>A0ABP8EK02</accession>
<sequence length="468" mass="47438">MNREMPRAEAPVPATADGEPIVNLTSLADLNEIVDLTCSLVACDSTNPGGTEDSTVEVIVDFARHAGLLVHVAEVAPGRPNVVVTLPATFAGPAGPDAGEAGGASGAGNGPGLLFLGHSDVVPAGDGWGGDPFAPRVEEGRVTGRGTADMKGALAVVLCVMAGLAEAVAGGHVELSGPVSLAVTVDEEETGIGIRHLVVGRREGDGRGDEGRDGAGDVAGVDETRALRGRLGPHAGTEFLGCVVAEPTELEVVRACRGDSYIDFTITGKPAHSGRPGDGINAITAAAGVIAEIERDNQRLAQEPDTVLGAATWSPGLISGGTGTSIVAGECFLSVDRRLLPGEDVRGVAAMMTARLLPHMPPGVEVSASVPMAMPGFITAEDDPLVTAAAQAVTSALGRPAEVSAWSASCDGGFIAERFGIPVIVCGPGSVNDEAHQADESVGIRELEAAARAYTELIDTMLGAEHKS</sequence>
<name>A0ABP8EK02_9MICO</name>
<keyword evidence="7" id="KW-1185">Reference proteome</keyword>
<comment type="cofactor">
    <cofactor evidence="1">
        <name>Zn(2+)</name>
        <dbReference type="ChEBI" id="CHEBI:29105"/>
    </cofactor>
</comment>
<dbReference type="SUPFAM" id="SSF53187">
    <property type="entry name" value="Zn-dependent exopeptidases"/>
    <property type="match status" value="1"/>
</dbReference>
<comment type="caution">
    <text evidence="6">The sequence shown here is derived from an EMBL/GenBank/DDBJ whole genome shotgun (WGS) entry which is preliminary data.</text>
</comment>
<evidence type="ECO:0000313" key="6">
    <source>
        <dbReference type="EMBL" id="GAA4284299.1"/>
    </source>
</evidence>
<dbReference type="InterPro" id="IPR002933">
    <property type="entry name" value="Peptidase_M20"/>
</dbReference>
<dbReference type="Pfam" id="PF01546">
    <property type="entry name" value="Peptidase_M20"/>
    <property type="match status" value="1"/>
</dbReference>
<dbReference type="Gene3D" id="3.40.630.10">
    <property type="entry name" value="Zn peptidases"/>
    <property type="match status" value="2"/>
</dbReference>
<dbReference type="SUPFAM" id="SSF55031">
    <property type="entry name" value="Bacterial exopeptidase dimerisation domain"/>
    <property type="match status" value="1"/>
</dbReference>
<dbReference type="RefSeq" id="WP_236866033.1">
    <property type="nucleotide sequence ID" value="NZ_BAABAZ010000006.1"/>
</dbReference>
<dbReference type="InterPro" id="IPR050072">
    <property type="entry name" value="Peptidase_M20A"/>
</dbReference>
<dbReference type="PROSITE" id="PS00758">
    <property type="entry name" value="ARGE_DAPE_CPG2_1"/>
    <property type="match status" value="1"/>
</dbReference>
<dbReference type="Pfam" id="PF07687">
    <property type="entry name" value="M20_dimer"/>
    <property type="match status" value="1"/>
</dbReference>
<reference evidence="7" key="1">
    <citation type="journal article" date="2019" name="Int. J. Syst. Evol. Microbiol.">
        <title>The Global Catalogue of Microorganisms (GCM) 10K type strain sequencing project: providing services to taxonomists for standard genome sequencing and annotation.</title>
        <authorList>
            <consortium name="The Broad Institute Genomics Platform"/>
            <consortium name="The Broad Institute Genome Sequencing Center for Infectious Disease"/>
            <person name="Wu L."/>
            <person name="Ma J."/>
        </authorList>
    </citation>
    <scope>NUCLEOTIDE SEQUENCE [LARGE SCALE GENOMIC DNA]</scope>
    <source>
        <strain evidence="7">JCM 17458</strain>
    </source>
</reference>
<protein>
    <submittedName>
        <fullName evidence="6">M20 family metallopeptidase</fullName>
    </submittedName>
</protein>
<keyword evidence="2" id="KW-0479">Metal-binding</keyword>